<proteinExistence type="predicted"/>
<sequence length="105" mass="12141">MADVTIQALQAYIRGKDFHPDLKLQYLQKLVEEVGELAKAMRHDVRYAETQHIKGTLDEELYDVLYYTLALANIYEVDLEMVMRLKEPINAAKYGQVEQLNKLPG</sequence>
<dbReference type="Gene3D" id="1.10.287.1080">
    <property type="entry name" value="MazG-like"/>
    <property type="match status" value="1"/>
</dbReference>
<name>A0ABW4JKL8_9BACL</name>
<dbReference type="PANTHER" id="PTHR42702:SF1">
    <property type="entry name" value="REGULATORY PROTEIN FOR BETA-LACTAMASE"/>
    <property type="match status" value="1"/>
</dbReference>
<protein>
    <submittedName>
        <fullName evidence="2">MazG nucleotide pyrophosphohydrolase domain-containing protein</fullName>
    </submittedName>
</protein>
<organism evidence="2 3">
    <name type="scientific">Alicyclobacillus fodiniaquatilis</name>
    <dbReference type="NCBI Taxonomy" id="1661150"/>
    <lineage>
        <taxon>Bacteria</taxon>
        <taxon>Bacillati</taxon>
        <taxon>Bacillota</taxon>
        <taxon>Bacilli</taxon>
        <taxon>Bacillales</taxon>
        <taxon>Alicyclobacillaceae</taxon>
        <taxon>Alicyclobacillus</taxon>
    </lineage>
</organism>
<accession>A0ABW4JKL8</accession>
<reference evidence="3" key="1">
    <citation type="journal article" date="2019" name="Int. J. Syst. Evol. Microbiol.">
        <title>The Global Catalogue of Microorganisms (GCM) 10K type strain sequencing project: providing services to taxonomists for standard genome sequencing and annotation.</title>
        <authorList>
            <consortium name="The Broad Institute Genomics Platform"/>
            <consortium name="The Broad Institute Genome Sequencing Center for Infectious Disease"/>
            <person name="Wu L."/>
            <person name="Ma J."/>
        </authorList>
    </citation>
    <scope>NUCLEOTIDE SEQUENCE [LARGE SCALE GENOMIC DNA]</scope>
    <source>
        <strain evidence="3">CGMCC 1.12286</strain>
    </source>
</reference>
<dbReference type="EMBL" id="JBHUCX010000083">
    <property type="protein sequence ID" value="MFD1676874.1"/>
    <property type="molecule type" value="Genomic_DNA"/>
</dbReference>
<comment type="caution">
    <text evidence="2">The sequence shown here is derived from an EMBL/GenBank/DDBJ whole genome shotgun (WGS) entry which is preliminary data.</text>
</comment>
<dbReference type="InterPro" id="IPR004518">
    <property type="entry name" value="MazG-like_dom"/>
</dbReference>
<evidence type="ECO:0000313" key="3">
    <source>
        <dbReference type="Proteomes" id="UP001597079"/>
    </source>
</evidence>
<dbReference type="Pfam" id="PF03819">
    <property type="entry name" value="MazG"/>
    <property type="match status" value="1"/>
</dbReference>
<evidence type="ECO:0000313" key="2">
    <source>
        <dbReference type="EMBL" id="MFD1676874.1"/>
    </source>
</evidence>
<dbReference type="PANTHER" id="PTHR42702">
    <property type="entry name" value="NUCLEOTIDE PYROPHOSPHOHYDROLASE"/>
    <property type="match status" value="1"/>
</dbReference>
<dbReference type="RefSeq" id="WP_377944782.1">
    <property type="nucleotide sequence ID" value="NZ_JBHUCX010000083.1"/>
</dbReference>
<keyword evidence="3" id="KW-1185">Reference proteome</keyword>
<feature type="domain" description="NTP pyrophosphohydrolase MazG-like" evidence="1">
    <location>
        <begin position="25"/>
        <end position="83"/>
    </location>
</feature>
<evidence type="ECO:0000259" key="1">
    <source>
        <dbReference type="Pfam" id="PF03819"/>
    </source>
</evidence>
<dbReference type="Proteomes" id="UP001597079">
    <property type="component" value="Unassembled WGS sequence"/>
</dbReference>
<gene>
    <name evidence="2" type="ORF">ACFSB2_19560</name>
</gene>
<dbReference type="SUPFAM" id="SSF101386">
    <property type="entry name" value="all-alpha NTP pyrophosphatases"/>
    <property type="match status" value="1"/>
</dbReference>